<dbReference type="InterPro" id="IPR044528">
    <property type="entry name" value="POD-like_MBL-fold"/>
</dbReference>
<dbReference type="Proteomes" id="UP000241960">
    <property type="component" value="Unassembled WGS sequence"/>
</dbReference>
<comment type="caution">
    <text evidence="3">The sequence shown here is derived from an EMBL/GenBank/DDBJ whole genome shotgun (WGS) entry which is preliminary data.</text>
</comment>
<dbReference type="EMBL" id="PZFQ01000048">
    <property type="protein sequence ID" value="PTI74145.1"/>
    <property type="molecule type" value="Genomic_DNA"/>
</dbReference>
<dbReference type="PANTHER" id="PTHR43084:SF1">
    <property type="entry name" value="PERSULFIDE DIOXYGENASE ETHE1, MITOCHONDRIAL"/>
    <property type="match status" value="1"/>
</dbReference>
<dbReference type="Gene3D" id="3.40.250.10">
    <property type="entry name" value="Rhodanese-like domain"/>
    <property type="match status" value="2"/>
</dbReference>
<dbReference type="SUPFAM" id="SSF56281">
    <property type="entry name" value="Metallo-hydrolase/oxidoreductase"/>
    <property type="match status" value="1"/>
</dbReference>
<dbReference type="GO" id="GO:0070813">
    <property type="term" value="P:hydrogen sulfide metabolic process"/>
    <property type="evidence" value="ECO:0007669"/>
    <property type="project" value="TreeGrafter"/>
</dbReference>
<dbReference type="GO" id="GO:0006749">
    <property type="term" value="P:glutathione metabolic process"/>
    <property type="evidence" value="ECO:0007669"/>
    <property type="project" value="InterPro"/>
</dbReference>
<keyword evidence="1" id="KW-0479">Metal-binding</keyword>
<sequence length="442" mass="49553">MFFKQFYDDNLSQASYLIACQRTGEAMIIDPIRDLTKYIEVADNEGFTITHAAETHIHADFASGIRDVANKIHANIYVSGEGKDELSYKNMPQQTHFVKHHDTIYVGNIKLEVLHTPGHTPESISILLTDEGGGSHIPMGLFSGDFIFVGDIGRPDLLEKAVQMRGSTEIGAKQMYQSIDNIKNLPDYIQIWPGHGAGSPCGKALGSIPTSTLGYEKVNNWAFNATDEATFIETLISNQPEPPHHFAQMKKINQFGTKLYQPYIVSPSLNHDKIAFDLRNKEAFHGGHKQGTINIPYNKNFINQIGWYLDYDKDIDLIGDKATVEHATNTLQLIGFDSVAGYRLPKSEIQTQSIYSADMTGEEEYVLDVRNDEEWNQSHLEQAVHISHGKLLNESIPFDKNDKIYVHCQSGVRSSIAIGILEYKGFTNVVNVREGYQNLSID</sequence>
<dbReference type="SUPFAM" id="SSF52821">
    <property type="entry name" value="Rhodanese/Cell cycle control phosphatase"/>
    <property type="match status" value="2"/>
</dbReference>
<feature type="domain" description="Rhodanese" evidence="2">
    <location>
        <begin position="360"/>
        <end position="441"/>
    </location>
</feature>
<dbReference type="InterPro" id="IPR001763">
    <property type="entry name" value="Rhodanese-like_dom"/>
</dbReference>
<dbReference type="RefSeq" id="WP_107545347.1">
    <property type="nucleotide sequence ID" value="NZ_JAMWVB010000001.1"/>
</dbReference>
<organism evidence="3 4">
    <name type="scientific">Staphylococcus succinus</name>
    <dbReference type="NCBI Taxonomy" id="61015"/>
    <lineage>
        <taxon>Bacteria</taxon>
        <taxon>Bacillati</taxon>
        <taxon>Bacillota</taxon>
        <taxon>Bacilli</taxon>
        <taxon>Bacillales</taxon>
        <taxon>Staphylococcaceae</taxon>
        <taxon>Staphylococcus</taxon>
    </lineage>
</organism>
<evidence type="ECO:0000259" key="2">
    <source>
        <dbReference type="PROSITE" id="PS50206"/>
    </source>
</evidence>
<evidence type="ECO:0000313" key="3">
    <source>
        <dbReference type="EMBL" id="PTI74145.1"/>
    </source>
</evidence>
<dbReference type="Pfam" id="PF00753">
    <property type="entry name" value="Lactamase_B"/>
    <property type="match status" value="1"/>
</dbReference>
<dbReference type="GO" id="GO:0046872">
    <property type="term" value="F:metal ion binding"/>
    <property type="evidence" value="ECO:0007669"/>
    <property type="project" value="UniProtKB-KW"/>
</dbReference>
<reference evidence="3 4" key="1">
    <citation type="journal article" date="2016" name="Front. Microbiol.">
        <title>Comprehensive Phylogenetic Analysis of Bovine Non-aureus Staphylococci Species Based on Whole-Genome Sequencing.</title>
        <authorList>
            <person name="Naushad S."/>
            <person name="Barkema H.W."/>
            <person name="Luby C."/>
            <person name="Condas L.A."/>
            <person name="Nobrega D.B."/>
            <person name="Carson D.A."/>
            <person name="De Buck J."/>
        </authorList>
    </citation>
    <scope>NUCLEOTIDE SEQUENCE [LARGE SCALE GENOMIC DNA]</scope>
    <source>
        <strain evidence="3 4">SNUC 1231</strain>
    </source>
</reference>
<evidence type="ECO:0000313" key="4">
    <source>
        <dbReference type="Proteomes" id="UP000241960"/>
    </source>
</evidence>
<dbReference type="InterPro" id="IPR036866">
    <property type="entry name" value="RibonucZ/Hydroxyglut_hydro"/>
</dbReference>
<dbReference type="CDD" id="cd00158">
    <property type="entry name" value="RHOD"/>
    <property type="match status" value="1"/>
</dbReference>
<dbReference type="InterPro" id="IPR051682">
    <property type="entry name" value="Mito_Persulfide_Diox"/>
</dbReference>
<dbReference type="GO" id="GO:0050313">
    <property type="term" value="F:sulfur dioxygenase activity"/>
    <property type="evidence" value="ECO:0007669"/>
    <property type="project" value="InterPro"/>
</dbReference>
<dbReference type="Gene3D" id="3.60.15.10">
    <property type="entry name" value="Ribonuclease Z/Hydroxyacylglutathione hydrolase-like"/>
    <property type="match status" value="1"/>
</dbReference>
<dbReference type="InterPro" id="IPR001279">
    <property type="entry name" value="Metallo-B-lactamas"/>
</dbReference>
<dbReference type="InterPro" id="IPR036873">
    <property type="entry name" value="Rhodanese-like_dom_sf"/>
</dbReference>
<dbReference type="SMART" id="SM00450">
    <property type="entry name" value="RHOD"/>
    <property type="match status" value="1"/>
</dbReference>
<dbReference type="CDD" id="cd07724">
    <property type="entry name" value="POD-like_MBL-fold"/>
    <property type="match status" value="1"/>
</dbReference>
<proteinExistence type="predicted"/>
<dbReference type="SMART" id="SM00849">
    <property type="entry name" value="Lactamase_B"/>
    <property type="match status" value="1"/>
</dbReference>
<protein>
    <submittedName>
        <fullName evidence="3">MBL fold metallo-hydrolase</fullName>
    </submittedName>
</protein>
<gene>
    <name evidence="3" type="ORF">BU058_11695</name>
</gene>
<dbReference type="Pfam" id="PF00581">
    <property type="entry name" value="Rhodanese"/>
    <property type="match status" value="1"/>
</dbReference>
<name>A0A9Q6MU95_9STAP</name>
<accession>A0A9Q6MU95</accession>
<dbReference type="FunFam" id="3.60.15.10:FF:000030">
    <property type="entry name" value="Metallo-beta-lactamase family protein"/>
    <property type="match status" value="1"/>
</dbReference>
<dbReference type="PROSITE" id="PS50206">
    <property type="entry name" value="RHODANESE_3"/>
    <property type="match status" value="1"/>
</dbReference>
<dbReference type="PANTHER" id="PTHR43084">
    <property type="entry name" value="PERSULFIDE DIOXYGENASE ETHE1"/>
    <property type="match status" value="1"/>
</dbReference>
<evidence type="ECO:0000256" key="1">
    <source>
        <dbReference type="ARBA" id="ARBA00022723"/>
    </source>
</evidence>
<dbReference type="AlphaFoldDB" id="A0A9Q6MU95"/>